<organism evidence="1 2">
    <name type="scientific">Gnomoniopsis smithogilvyi</name>
    <dbReference type="NCBI Taxonomy" id="1191159"/>
    <lineage>
        <taxon>Eukaryota</taxon>
        <taxon>Fungi</taxon>
        <taxon>Dikarya</taxon>
        <taxon>Ascomycota</taxon>
        <taxon>Pezizomycotina</taxon>
        <taxon>Sordariomycetes</taxon>
        <taxon>Sordariomycetidae</taxon>
        <taxon>Diaporthales</taxon>
        <taxon>Gnomoniaceae</taxon>
        <taxon>Gnomoniopsis</taxon>
    </lineage>
</organism>
<evidence type="ECO:0000313" key="1">
    <source>
        <dbReference type="EMBL" id="KAJ4389597.1"/>
    </source>
</evidence>
<protein>
    <submittedName>
        <fullName evidence="1">Uncharacterized protein</fullName>
    </submittedName>
</protein>
<gene>
    <name evidence="1" type="ORF">N0V93_007068</name>
</gene>
<accession>A0A9W8YQV2</accession>
<dbReference type="AlphaFoldDB" id="A0A9W8YQV2"/>
<dbReference type="Proteomes" id="UP001140453">
    <property type="component" value="Unassembled WGS sequence"/>
</dbReference>
<proteinExistence type="predicted"/>
<name>A0A9W8YQV2_9PEZI</name>
<keyword evidence="2" id="KW-1185">Reference proteome</keyword>
<sequence length="130" mass="14048">MPNLRLREDITPSTLRPLPSTPVDTVKNYMRTNEVFQGILGGATVATPHAEHHALYWAIKELGVTLADLNDETAKYGAVYGLLPADLEVVDGKAVRKAGKVAGPRSPCSVSSGNDQACLSMLRKYDVKVQ</sequence>
<reference evidence="1" key="1">
    <citation type="submission" date="2022-10" db="EMBL/GenBank/DDBJ databases">
        <title>Tapping the CABI collections for fungal endophytes: first genome assemblies for Collariella, Neodidymelliopsis, Ascochyta clinopodiicola, Didymella pomorum, Didymosphaeria variabile, Neocosmospora piperis and Neocucurbitaria cava.</title>
        <authorList>
            <person name="Hill R."/>
        </authorList>
    </citation>
    <scope>NUCLEOTIDE SEQUENCE</scope>
    <source>
        <strain evidence="1">IMI 355082</strain>
    </source>
</reference>
<evidence type="ECO:0000313" key="2">
    <source>
        <dbReference type="Proteomes" id="UP001140453"/>
    </source>
</evidence>
<comment type="caution">
    <text evidence="1">The sequence shown here is derived from an EMBL/GenBank/DDBJ whole genome shotgun (WGS) entry which is preliminary data.</text>
</comment>
<dbReference type="EMBL" id="JAPEVB010000004">
    <property type="protein sequence ID" value="KAJ4389597.1"/>
    <property type="molecule type" value="Genomic_DNA"/>
</dbReference>